<comment type="subcellular location">
    <subcellularLocation>
        <location evidence="1 8">Nucleus</location>
    </subcellularLocation>
</comment>
<feature type="region of interest" description="Disordered" evidence="9">
    <location>
        <begin position="570"/>
        <end position="604"/>
    </location>
</feature>
<evidence type="ECO:0000256" key="8">
    <source>
        <dbReference type="RuleBase" id="RU004549"/>
    </source>
</evidence>
<dbReference type="Gene3D" id="2.60.40.150">
    <property type="entry name" value="C2 domain"/>
    <property type="match status" value="1"/>
</dbReference>
<comment type="similarity">
    <text evidence="2 8">Belongs to the Aux/IAA family.</text>
</comment>
<feature type="region of interest" description="Disordered" evidence="9">
    <location>
        <begin position="1421"/>
        <end position="1481"/>
    </location>
</feature>
<dbReference type="SUPFAM" id="SSF54277">
    <property type="entry name" value="CAD &amp; PB1 domains"/>
    <property type="match status" value="1"/>
</dbReference>
<dbReference type="InterPro" id="IPR033389">
    <property type="entry name" value="AUX/IAA_dom"/>
</dbReference>
<dbReference type="Pfam" id="PF02309">
    <property type="entry name" value="AUX_IAA"/>
    <property type="match status" value="1"/>
</dbReference>
<dbReference type="FunFam" id="3.10.20.90:FF:000078">
    <property type="entry name" value="Auxin-responsive protein"/>
    <property type="match status" value="1"/>
</dbReference>
<keyword evidence="7 8" id="KW-0927">Auxin signaling pathway</keyword>
<evidence type="ECO:0000256" key="5">
    <source>
        <dbReference type="ARBA" id="ARBA00023163"/>
    </source>
</evidence>
<feature type="compositionally biased region" description="Gly residues" evidence="9">
    <location>
        <begin position="1455"/>
        <end position="1468"/>
    </location>
</feature>
<evidence type="ECO:0000313" key="13">
    <source>
        <dbReference type="Proteomes" id="UP000222542"/>
    </source>
</evidence>
<keyword evidence="4 8" id="KW-0805">Transcription regulation</keyword>
<dbReference type="InterPro" id="IPR000008">
    <property type="entry name" value="C2_dom"/>
</dbReference>
<dbReference type="InterPro" id="IPR053793">
    <property type="entry name" value="PB1-like"/>
</dbReference>
<comment type="function">
    <text evidence="8">Aux/IAA proteins are short-lived transcriptional factors that function as repressors of early auxin response genes at low auxin concentrations.</text>
</comment>
<protein>
    <recommendedName>
        <fullName evidence="8">Auxin-responsive protein</fullName>
    </recommendedName>
</protein>
<feature type="compositionally biased region" description="Low complexity" evidence="9">
    <location>
        <begin position="296"/>
        <end position="311"/>
    </location>
</feature>
<dbReference type="SMART" id="SM00239">
    <property type="entry name" value="C2"/>
    <property type="match status" value="1"/>
</dbReference>
<evidence type="ECO:0000313" key="12">
    <source>
        <dbReference type="EMBL" id="PHT85658.1"/>
    </source>
</evidence>
<comment type="subunit">
    <text evidence="8">Homodimers and heterodimers.</text>
</comment>
<dbReference type="GO" id="GO:0006952">
    <property type="term" value="P:defense response"/>
    <property type="evidence" value="ECO:0007669"/>
    <property type="project" value="InterPro"/>
</dbReference>
<reference evidence="12 13" key="2">
    <citation type="journal article" date="2017" name="Genome Biol.">
        <title>New reference genome sequences of hot pepper reveal the massive evolution of plant disease-resistance genes by retroduplication.</title>
        <authorList>
            <person name="Kim S."/>
            <person name="Park J."/>
            <person name="Yeom S.I."/>
            <person name="Kim Y.M."/>
            <person name="Seo E."/>
            <person name="Kim K.T."/>
            <person name="Kim M.S."/>
            <person name="Lee J.M."/>
            <person name="Cheong K."/>
            <person name="Shin H.S."/>
            <person name="Kim S.B."/>
            <person name="Han K."/>
            <person name="Lee J."/>
            <person name="Park M."/>
            <person name="Lee H.A."/>
            <person name="Lee H.Y."/>
            <person name="Lee Y."/>
            <person name="Oh S."/>
            <person name="Lee J.H."/>
            <person name="Choi E."/>
            <person name="Choi E."/>
            <person name="Lee S.E."/>
            <person name="Jeon J."/>
            <person name="Kim H."/>
            <person name="Choi G."/>
            <person name="Song H."/>
            <person name="Lee J."/>
            <person name="Lee S.C."/>
            <person name="Kwon J.K."/>
            <person name="Lee H.Y."/>
            <person name="Koo N."/>
            <person name="Hong Y."/>
            <person name="Kim R.W."/>
            <person name="Kang W.H."/>
            <person name="Huh J.H."/>
            <person name="Kang B.C."/>
            <person name="Yang T.J."/>
            <person name="Lee Y.H."/>
            <person name="Bennetzen J.L."/>
            <person name="Choi D."/>
        </authorList>
    </citation>
    <scope>NUCLEOTIDE SEQUENCE [LARGE SCALE GENOMIC DNA]</scope>
    <source>
        <strain evidence="13">cv. CM334</strain>
    </source>
</reference>
<evidence type="ECO:0000259" key="10">
    <source>
        <dbReference type="PROSITE" id="PS50004"/>
    </source>
</evidence>
<feature type="domain" description="PB1" evidence="11">
    <location>
        <begin position="610"/>
        <end position="706"/>
    </location>
</feature>
<dbReference type="PROSITE" id="PS50004">
    <property type="entry name" value="C2"/>
    <property type="match status" value="1"/>
</dbReference>
<evidence type="ECO:0000256" key="1">
    <source>
        <dbReference type="ARBA" id="ARBA00004123"/>
    </source>
</evidence>
<evidence type="ECO:0000256" key="2">
    <source>
        <dbReference type="ARBA" id="ARBA00006728"/>
    </source>
</evidence>
<dbReference type="GO" id="GO:0009734">
    <property type="term" value="P:auxin-activated signaling pathway"/>
    <property type="evidence" value="ECO:0007669"/>
    <property type="project" value="UniProtKB-UniRule"/>
</dbReference>
<dbReference type="EMBL" id="AYRZ02000003">
    <property type="protein sequence ID" value="PHT85658.1"/>
    <property type="molecule type" value="Genomic_DNA"/>
</dbReference>
<dbReference type="SUPFAM" id="SSF49562">
    <property type="entry name" value="C2 domain (Calcium/lipid-binding domain, CaLB)"/>
    <property type="match status" value="1"/>
</dbReference>
<keyword evidence="6 8" id="KW-0539">Nucleus</keyword>
<feature type="region of interest" description="Disordered" evidence="9">
    <location>
        <begin position="263"/>
        <end position="358"/>
    </location>
</feature>
<feature type="domain" description="C2" evidence="10">
    <location>
        <begin position="1"/>
        <end position="112"/>
    </location>
</feature>
<dbReference type="STRING" id="4072.A0A2G2ZUL2"/>
<evidence type="ECO:0000256" key="7">
    <source>
        <dbReference type="ARBA" id="ARBA00023294"/>
    </source>
</evidence>
<dbReference type="Proteomes" id="UP000222542">
    <property type="component" value="Unassembled WGS sequence"/>
</dbReference>
<reference evidence="12 13" key="1">
    <citation type="journal article" date="2014" name="Nat. Genet.">
        <title>Genome sequence of the hot pepper provides insights into the evolution of pungency in Capsicum species.</title>
        <authorList>
            <person name="Kim S."/>
            <person name="Park M."/>
            <person name="Yeom S.I."/>
            <person name="Kim Y.M."/>
            <person name="Lee J.M."/>
            <person name="Lee H.A."/>
            <person name="Seo E."/>
            <person name="Choi J."/>
            <person name="Cheong K."/>
            <person name="Kim K.T."/>
            <person name="Jung K."/>
            <person name="Lee G.W."/>
            <person name="Oh S.K."/>
            <person name="Bae C."/>
            <person name="Kim S.B."/>
            <person name="Lee H.Y."/>
            <person name="Kim S.Y."/>
            <person name="Kim M.S."/>
            <person name="Kang B.C."/>
            <person name="Jo Y.D."/>
            <person name="Yang H.B."/>
            <person name="Jeong H.J."/>
            <person name="Kang W.H."/>
            <person name="Kwon J.K."/>
            <person name="Shin C."/>
            <person name="Lim J.Y."/>
            <person name="Park J.H."/>
            <person name="Huh J.H."/>
            <person name="Kim J.S."/>
            <person name="Kim B.D."/>
            <person name="Cohen O."/>
            <person name="Paran I."/>
            <person name="Suh M.C."/>
            <person name="Lee S.B."/>
            <person name="Kim Y.K."/>
            <person name="Shin Y."/>
            <person name="Noh S.J."/>
            <person name="Park J."/>
            <person name="Seo Y.S."/>
            <person name="Kwon S.Y."/>
            <person name="Kim H.A."/>
            <person name="Park J.M."/>
            <person name="Kim H.J."/>
            <person name="Choi S.B."/>
            <person name="Bosland P.W."/>
            <person name="Reeves G."/>
            <person name="Jo S.H."/>
            <person name="Lee B.W."/>
            <person name="Cho H.T."/>
            <person name="Choi H.S."/>
            <person name="Lee M.S."/>
            <person name="Yu Y."/>
            <person name="Do Choi Y."/>
            <person name="Park B.S."/>
            <person name="van Deynze A."/>
            <person name="Ashrafi H."/>
            <person name="Hill T."/>
            <person name="Kim W.T."/>
            <person name="Pai H.S."/>
            <person name="Ahn H.K."/>
            <person name="Yeam I."/>
            <person name="Giovannoni J.J."/>
            <person name="Rose J.K."/>
            <person name="Sorensen I."/>
            <person name="Lee S.J."/>
            <person name="Kim R.W."/>
            <person name="Choi I.Y."/>
            <person name="Choi B.S."/>
            <person name="Lim J.S."/>
            <person name="Lee Y.H."/>
            <person name="Choi D."/>
        </authorList>
    </citation>
    <scope>NUCLEOTIDE SEQUENCE [LARGE SCALE GENOMIC DNA]</scope>
    <source>
        <strain evidence="13">cv. CM334</strain>
    </source>
</reference>
<dbReference type="PANTHER" id="PTHR32246:SF144">
    <property type="entry name" value="MYB-LIKE PROTEIN W"/>
    <property type="match status" value="1"/>
</dbReference>
<proteinExistence type="inferred from homology"/>
<keyword evidence="5 8" id="KW-0804">Transcription</keyword>
<organism evidence="12 13">
    <name type="scientific">Capsicum annuum</name>
    <name type="common">Capsicum pepper</name>
    <dbReference type="NCBI Taxonomy" id="4072"/>
    <lineage>
        <taxon>Eukaryota</taxon>
        <taxon>Viridiplantae</taxon>
        <taxon>Streptophyta</taxon>
        <taxon>Embryophyta</taxon>
        <taxon>Tracheophyta</taxon>
        <taxon>Spermatophyta</taxon>
        <taxon>Magnoliopsida</taxon>
        <taxon>eudicotyledons</taxon>
        <taxon>Gunneridae</taxon>
        <taxon>Pentapetalae</taxon>
        <taxon>asterids</taxon>
        <taxon>lamiids</taxon>
        <taxon>Solanales</taxon>
        <taxon>Solanaceae</taxon>
        <taxon>Solanoideae</taxon>
        <taxon>Capsiceae</taxon>
        <taxon>Capsicum</taxon>
    </lineage>
</organism>
<sequence length="1481" mass="163089">MGVLKPFQLLEINVISAQDLQPISKKMKTYATVWVHPTRKLTTAVDSEGGNNPTWNDKFVFRVDEEFLRQDTSAVQIEIHCGHWFKDSLVGSVRVLVGNLIPPPGRQHHKQHPHNLGMRFVALQVRRPSGRPQGILNIGVALLDSTMRSMPLYTELNKSAVGYRDLMEEDHLPYLQNQKTNDEKTITTTTTNKNISSTNNIVTTKIKPILLRTKSERSERVKFDDDVPKANISKVTRLPSKRNKKAHNYDNESSILSISLEPPPQMLVKKKGKASSVVSGDELKDKSNPKGKKGKSGSVLSDSVLSKDSSSIYNNGPKEDDKPKLKLIALKPTNEKKPTTKVVDEKSLTKPKVGDRQVDEPKEPITVMGKPITNYSGYEFGGPTPKGQGQNAKFVFGGPIKGNPHHWTDSEIGPSASEVAAAVAEKKYSLDDQKSSVLDGWSLDESVEGLKSKLERFLKQPLFMELLDTGEKGSKMSKMEQDYNMDMCSEDETELELGLGLSLSNFPNGFSAGRSINGGAACGVSGTKRAADFTGSTTDVGSPPTGSSQVVGWPPIRAYRMNSLVNQSKVLNADEDKGAGSNDKKEHSKKKINHGNTNDDAASAKEKGHLGFVKVNMDGLPIGRKVDLNAHTCYESLADTLEDMFFKSTKSGEKEQATNSFKLLDGSSEFVLTYEDKEGDWMLVGDVPFGMFLNTVKRLRIMRTSEANGLDCFSFEPESVGNNLSTSPLRKMSKFKNVFDFMESVPEAQNHEEIYRQTGAKGGRSDIDLNATIGIGEMNLLSEVATADKFRCPDMLFGFKLNSTSLAKHRLSGRWNGDLSSTKVYDETFLMEHTIELKPMGRRVACSGRPGLEVLNNAPLCKKMKMAVAGIQPASLTGIPMTFVCEKPARKPDMSHMFLKGYLMLMAYNLAVISDVYSYRYNYTTAELVAGVSPDSKLNLLMMEDIVIDVAHFSPNEVALLVEMSCEFPTRRYRPANIYNNIKMSKDNVTFISDDINYQLPQNMEYGSPDMKWMNLLNIAIKFHALDDLREVIGDFRGVPGMLRDVSQWGNQTCFTVSYPRSCSISTAVDSLDAQFPVVLRNSGYYATSKCVVVDYLLSNMLRMSCYNLIEQFGAYNFIEESDIQEDNSLLLEWYGIKNCIMPVSFVGKLKDMVVKMAHRIRSGETSFLRPLLLHSLPYSASRNTTWAVVHGLRNWAVVHELRNFDFESTQRLNGILKQYQMIKAYAWVMGVGDTLRKVRYNRCNPLGEVCIDSLTLEESKFISLVLGEYDIDIKHMLDTELNPQADELKLGRRAFYSSALPGTSCTVVFNSDGVEKMVVDGPTRDVKVSESLGVAAQAATFGASAVRTAAVRGLSKADVARLVDVSAQAAAHGVASCQAGGADGVQRLGTDAADTKEAAVRGLSEVDVARLVDVSTQEAAHGVASRQAGGADGVQRPGADAADTEGAGEHNAGGQQGSGRGTAAHGGRGQRRRLWTREPW</sequence>
<dbReference type="InterPro" id="IPR044750">
    <property type="entry name" value="C2_SRC2/BAP"/>
</dbReference>
<evidence type="ECO:0000256" key="6">
    <source>
        <dbReference type="ARBA" id="ARBA00023242"/>
    </source>
</evidence>
<dbReference type="PROSITE" id="PS51745">
    <property type="entry name" value="PB1"/>
    <property type="match status" value="1"/>
</dbReference>
<dbReference type="Pfam" id="PF00168">
    <property type="entry name" value="C2"/>
    <property type="match status" value="1"/>
</dbReference>
<dbReference type="Gene3D" id="3.10.20.90">
    <property type="entry name" value="Phosphatidylinositol 3-kinase Catalytic Subunit, Chain A, domain 1"/>
    <property type="match status" value="1"/>
</dbReference>
<dbReference type="InterPro" id="IPR035892">
    <property type="entry name" value="C2_domain_sf"/>
</dbReference>
<evidence type="ECO:0000256" key="9">
    <source>
        <dbReference type="SAM" id="MobiDB-lite"/>
    </source>
</evidence>
<evidence type="ECO:0000256" key="3">
    <source>
        <dbReference type="ARBA" id="ARBA00022491"/>
    </source>
</evidence>
<feature type="compositionally biased region" description="Basic and acidic residues" evidence="9">
    <location>
        <begin position="572"/>
        <end position="586"/>
    </location>
</feature>
<name>A0A2G2ZUL2_CAPAN</name>
<comment type="caution">
    <text evidence="12">The sequence shown here is derived from an EMBL/GenBank/DDBJ whole genome shotgun (WGS) entry which is preliminary data.</text>
</comment>
<evidence type="ECO:0000259" key="11">
    <source>
        <dbReference type="PROSITE" id="PS51745"/>
    </source>
</evidence>
<keyword evidence="3 8" id="KW-0678">Repressor</keyword>
<accession>A0A2G2ZUL2</accession>
<keyword evidence="13" id="KW-1185">Reference proteome</keyword>
<evidence type="ECO:0000256" key="4">
    <source>
        <dbReference type="ARBA" id="ARBA00023015"/>
    </source>
</evidence>
<feature type="compositionally biased region" description="Basic and acidic residues" evidence="9">
    <location>
        <begin position="333"/>
        <end position="358"/>
    </location>
</feature>
<dbReference type="GO" id="GO:0005634">
    <property type="term" value="C:nucleus"/>
    <property type="evidence" value="ECO:0007669"/>
    <property type="project" value="UniProtKB-SubCell"/>
</dbReference>
<gene>
    <name evidence="12" type="ORF">T459_07764</name>
</gene>
<dbReference type="PANTHER" id="PTHR32246">
    <property type="entry name" value="INGRESSION PROTEIN FIC1"/>
    <property type="match status" value="1"/>
</dbReference>
<dbReference type="CDD" id="cd04051">
    <property type="entry name" value="C2_SRC2_like"/>
    <property type="match status" value="1"/>
</dbReference>
<dbReference type="Gramene" id="PHT85658">
    <property type="protein sequence ID" value="PHT85658"/>
    <property type="gene ID" value="T459_07764"/>
</dbReference>